<dbReference type="EMBL" id="QWVS01000059">
    <property type="protein sequence ID" value="RID81821.1"/>
    <property type="molecule type" value="Genomic_DNA"/>
</dbReference>
<dbReference type="AlphaFoldDB" id="A0A398AW48"/>
<dbReference type="RefSeq" id="WP_119118860.1">
    <property type="nucleotide sequence ID" value="NZ_QWVS01000059.1"/>
</dbReference>
<sequence length="148" mass="16503">MKKRILAFGMMGMVFLSGCSLLGEVNDSLEYANATTEYMNTAQDFANEVPELANNAVTSEEARQQLEEELTLMKEEINEFNNIEAPAVAEDLHAQIVSTNEKLEEGIDLYLTNIENGQLDPAILENSEILKTVNEVSSLMEQIEKLTN</sequence>
<evidence type="ECO:0000313" key="4">
    <source>
        <dbReference type="Proteomes" id="UP000266016"/>
    </source>
</evidence>
<accession>A0A398AW48</accession>
<feature type="signal peptide" evidence="2">
    <location>
        <begin position="1"/>
        <end position="22"/>
    </location>
</feature>
<keyword evidence="2" id="KW-0732">Signal</keyword>
<protein>
    <recommendedName>
        <fullName evidence="5">Lipoprotein</fullName>
    </recommendedName>
</protein>
<dbReference type="Proteomes" id="UP000266016">
    <property type="component" value="Unassembled WGS sequence"/>
</dbReference>
<dbReference type="InterPro" id="IPR045956">
    <property type="entry name" value="DUF6376"/>
</dbReference>
<keyword evidence="1" id="KW-0175">Coiled coil</keyword>
<feature type="chain" id="PRO_5039180743" description="Lipoprotein" evidence="2">
    <location>
        <begin position="23"/>
        <end position="148"/>
    </location>
</feature>
<organism evidence="3 4">
    <name type="scientific">Peribacillus asahii</name>
    <dbReference type="NCBI Taxonomy" id="228899"/>
    <lineage>
        <taxon>Bacteria</taxon>
        <taxon>Bacillati</taxon>
        <taxon>Bacillota</taxon>
        <taxon>Bacilli</taxon>
        <taxon>Bacillales</taxon>
        <taxon>Bacillaceae</taxon>
        <taxon>Peribacillus</taxon>
    </lineage>
</organism>
<evidence type="ECO:0000313" key="3">
    <source>
        <dbReference type="EMBL" id="RID81821.1"/>
    </source>
</evidence>
<evidence type="ECO:0000256" key="2">
    <source>
        <dbReference type="SAM" id="SignalP"/>
    </source>
</evidence>
<dbReference type="Pfam" id="PF19903">
    <property type="entry name" value="DUF6376"/>
    <property type="match status" value="1"/>
</dbReference>
<comment type="caution">
    <text evidence="3">The sequence shown here is derived from an EMBL/GenBank/DDBJ whole genome shotgun (WGS) entry which is preliminary data.</text>
</comment>
<feature type="coiled-coil region" evidence="1">
    <location>
        <begin position="49"/>
        <end position="83"/>
    </location>
</feature>
<evidence type="ECO:0008006" key="5">
    <source>
        <dbReference type="Google" id="ProtNLM"/>
    </source>
</evidence>
<proteinExistence type="predicted"/>
<evidence type="ECO:0000256" key="1">
    <source>
        <dbReference type="SAM" id="Coils"/>
    </source>
</evidence>
<name>A0A398AW48_9BACI</name>
<keyword evidence="4" id="KW-1185">Reference proteome</keyword>
<dbReference type="PROSITE" id="PS51257">
    <property type="entry name" value="PROKAR_LIPOPROTEIN"/>
    <property type="match status" value="1"/>
</dbReference>
<gene>
    <name evidence="3" type="ORF">D1953_19715</name>
</gene>
<reference evidence="3 4" key="1">
    <citation type="submission" date="2018-08" db="EMBL/GenBank/DDBJ databases">
        <title>Bacillus jemisoniae sp. nov., Bacillus chryseoplanitiae sp. nov., Bacillus resnikiae sp. nov., and Bacillus frankliniae sp. nov., isolated from Viking spacecraft and associated surfaces.</title>
        <authorList>
            <person name="Seuylemezian A."/>
            <person name="Vaishampayan P."/>
        </authorList>
    </citation>
    <scope>NUCLEOTIDE SEQUENCE [LARGE SCALE GENOMIC DNA]</scope>
    <source>
        <strain evidence="3 4">MA001</strain>
    </source>
</reference>